<sequence>MLKRTKQFLRSIHYDYDKTYIRPLMVPDSVYVLKFGKDHRNNRVVVKYSHTWTGRIKINEIAVRLHKQKHPRIFKHEADMIKYLNKHLTKKTANND</sequence>
<dbReference type="KEGG" id="lpx:ASU28_08720"/>
<dbReference type="Proteomes" id="UP000292648">
    <property type="component" value="Unassembled WGS sequence"/>
</dbReference>
<evidence type="ECO:0000313" key="4">
    <source>
        <dbReference type="Proteomes" id="UP000236162"/>
    </source>
</evidence>
<dbReference type="GeneID" id="89669300"/>
<dbReference type="eggNOG" id="ENOG50344U2">
    <property type="taxonomic scope" value="Bacteria"/>
</dbReference>
<protein>
    <submittedName>
        <fullName evidence="3">Uncharacterized protein</fullName>
    </submittedName>
</protein>
<dbReference type="EMBL" id="SEHH01000059">
    <property type="protein sequence ID" value="TBX42342.1"/>
    <property type="molecule type" value="Genomic_DNA"/>
</dbReference>
<evidence type="ECO:0000313" key="5">
    <source>
        <dbReference type="Proteomes" id="UP000277896"/>
    </source>
</evidence>
<organism evidence="3 6">
    <name type="scientific">Lactiplantibacillus paraplantarum</name>
    <dbReference type="NCBI Taxonomy" id="60520"/>
    <lineage>
        <taxon>Bacteria</taxon>
        <taxon>Bacillati</taxon>
        <taxon>Bacillota</taxon>
        <taxon>Bacilli</taxon>
        <taxon>Lactobacillales</taxon>
        <taxon>Lactobacillaceae</taxon>
        <taxon>Lactiplantibacillus</taxon>
    </lineage>
</organism>
<dbReference type="AlphaFoldDB" id="A0A098R540"/>
<keyword evidence="4" id="KW-1185">Reference proteome</keyword>
<dbReference type="EMBL" id="BDOR01000001">
    <property type="protein sequence ID" value="GBF00967.1"/>
    <property type="molecule type" value="Genomic_DNA"/>
</dbReference>
<evidence type="ECO:0000313" key="6">
    <source>
        <dbReference type="Proteomes" id="UP000292648"/>
    </source>
</evidence>
<reference evidence="1 5" key="2">
    <citation type="submission" date="2018-10" db="EMBL/GenBank/DDBJ databases">
        <title>Genome seuquencing of Lactobacillus species.</title>
        <authorList>
            <person name="Baek C."/>
            <person name="Yi H."/>
        </authorList>
    </citation>
    <scope>NUCLEOTIDE SEQUENCE [LARGE SCALE GENOMIC DNA]</scope>
    <source>
        <strain evidence="1 5">DSM 10667</strain>
    </source>
</reference>
<dbReference type="EMBL" id="CP032744">
    <property type="protein sequence ID" value="AYJ38803.1"/>
    <property type="molecule type" value="Genomic_DNA"/>
</dbReference>
<proteinExistence type="predicted"/>
<reference evidence="3 6" key="3">
    <citation type="submission" date="2019-01" db="EMBL/GenBank/DDBJ databases">
        <title>Draft genome sequence of Lactobacillus paraplantarum OSY-TC318, a Producer of the novel lantibiotic Paraplantaracin TC318.</title>
        <authorList>
            <person name="Hussein W.E."/>
            <person name="Huang E."/>
            <person name="Yousef A.E."/>
        </authorList>
    </citation>
    <scope>NUCLEOTIDE SEQUENCE [LARGE SCALE GENOMIC DNA]</scope>
    <source>
        <strain evidence="3 6">OSY-TC318</strain>
    </source>
</reference>
<dbReference type="RefSeq" id="WP_003640701.1">
    <property type="nucleotide sequence ID" value="NZ_AVAI01000064.1"/>
</dbReference>
<dbReference type="HOGENOM" id="CLU_174712_0_0_9"/>
<reference evidence="2 4" key="1">
    <citation type="submission" date="2017-04" db="EMBL/GenBank/DDBJ databases">
        <title>In vitro and in silico characterization of Lactobacillus paraplantarum D2-1, a starter culture for soymilk fermentation.</title>
        <authorList>
            <person name="Endo A."/>
            <person name="Sasaki F."/>
            <person name="Maeno S."/>
            <person name="Kanesaki Y."/>
            <person name="Kubota E."/>
            <person name="Torres G.A."/>
            <person name="Tomita S."/>
            <person name="Nakagawa J."/>
        </authorList>
    </citation>
    <scope>NUCLEOTIDE SEQUENCE [LARGE SCALE GENOMIC DNA]</scope>
    <source>
        <strain evidence="2 4">D2-1</strain>
    </source>
</reference>
<evidence type="ECO:0000313" key="2">
    <source>
        <dbReference type="EMBL" id="GBF00967.1"/>
    </source>
</evidence>
<evidence type="ECO:0000313" key="1">
    <source>
        <dbReference type="EMBL" id="AYJ38803.1"/>
    </source>
</evidence>
<accession>A0A098R540</accession>
<evidence type="ECO:0000313" key="3">
    <source>
        <dbReference type="EMBL" id="TBX42342.1"/>
    </source>
</evidence>
<name>A0A098R540_9LACO</name>
<dbReference type="Proteomes" id="UP000277896">
    <property type="component" value="Chromosome"/>
</dbReference>
<dbReference type="Proteomes" id="UP000236162">
    <property type="component" value="Unassembled WGS sequence"/>
</dbReference>
<gene>
    <name evidence="3" type="ORF">EUZ87_08550</name>
    <name evidence="1" type="ORF">LP667_08245</name>
    <name evidence="2" type="ORF">LPPLD21_00469</name>
</gene>